<protein>
    <submittedName>
        <fullName evidence="1">Uncharacterized protein</fullName>
    </submittedName>
</protein>
<dbReference type="OrthoDB" id="361870at2759"/>
<dbReference type="Proteomes" id="UP000612055">
    <property type="component" value="Unassembled WGS sequence"/>
</dbReference>
<name>A0A836BNZ3_9CHLO</name>
<evidence type="ECO:0000313" key="1">
    <source>
        <dbReference type="EMBL" id="KAG2482229.1"/>
    </source>
</evidence>
<organism evidence="1 2">
    <name type="scientific">Edaphochlamys debaryana</name>
    <dbReference type="NCBI Taxonomy" id="47281"/>
    <lineage>
        <taxon>Eukaryota</taxon>
        <taxon>Viridiplantae</taxon>
        <taxon>Chlorophyta</taxon>
        <taxon>core chlorophytes</taxon>
        <taxon>Chlorophyceae</taxon>
        <taxon>CS clade</taxon>
        <taxon>Chlamydomonadales</taxon>
        <taxon>Chlamydomonadales incertae sedis</taxon>
        <taxon>Edaphochlamys</taxon>
    </lineage>
</organism>
<dbReference type="EMBL" id="JAEHOE010000241">
    <property type="protein sequence ID" value="KAG2482229.1"/>
    <property type="molecule type" value="Genomic_DNA"/>
</dbReference>
<gene>
    <name evidence="1" type="ORF">HYH03_018829</name>
</gene>
<sequence>MTNKTLRAIEERGGLDAWLLATPEAALRSDPASARLSPAADGPALSSAAAAEAEAALQAELGPVAALHGLPPLSAVAEAEAQLRAMPAWRRRQRRRHCWGCRCWQRQRHRCGRRQEVGLLVQEEMQG</sequence>
<evidence type="ECO:0000313" key="2">
    <source>
        <dbReference type="Proteomes" id="UP000612055"/>
    </source>
</evidence>
<comment type="caution">
    <text evidence="1">The sequence shown here is derived from an EMBL/GenBank/DDBJ whole genome shotgun (WGS) entry which is preliminary data.</text>
</comment>
<proteinExistence type="predicted"/>
<keyword evidence="2" id="KW-1185">Reference proteome</keyword>
<reference evidence="1" key="1">
    <citation type="journal article" date="2020" name="bioRxiv">
        <title>Comparative genomics of Chlamydomonas.</title>
        <authorList>
            <person name="Craig R.J."/>
            <person name="Hasan A.R."/>
            <person name="Ness R.W."/>
            <person name="Keightley P.D."/>
        </authorList>
    </citation>
    <scope>NUCLEOTIDE SEQUENCE</scope>
    <source>
        <strain evidence="1">CCAP 11/70</strain>
    </source>
</reference>
<accession>A0A836BNZ3</accession>
<dbReference type="AlphaFoldDB" id="A0A836BNZ3"/>